<evidence type="ECO:0000256" key="2">
    <source>
        <dbReference type="ARBA" id="ARBA00022598"/>
    </source>
</evidence>
<comment type="caution">
    <text evidence="12">The sequence shown here is derived from an EMBL/GenBank/DDBJ whole genome shotgun (WGS) entry which is preliminary data.</text>
</comment>
<evidence type="ECO:0000256" key="5">
    <source>
        <dbReference type="ARBA" id="ARBA00022917"/>
    </source>
</evidence>
<feature type="domain" description="RNA-binding S4" evidence="11">
    <location>
        <begin position="388"/>
        <end position="422"/>
    </location>
</feature>
<gene>
    <name evidence="12" type="ORF">A3A13_02595</name>
</gene>
<dbReference type="PANTHER" id="PTHR11766:SF1">
    <property type="entry name" value="TYROSINE--TRNA LIGASE"/>
    <property type="match status" value="1"/>
</dbReference>
<dbReference type="PANTHER" id="PTHR11766">
    <property type="entry name" value="TYROSYL-TRNA SYNTHETASE"/>
    <property type="match status" value="1"/>
</dbReference>
<dbReference type="InterPro" id="IPR002942">
    <property type="entry name" value="S4_RNA-bd"/>
</dbReference>
<dbReference type="Pfam" id="PF01479">
    <property type="entry name" value="S4"/>
    <property type="match status" value="1"/>
</dbReference>
<evidence type="ECO:0000313" key="13">
    <source>
        <dbReference type="Proteomes" id="UP000178911"/>
    </source>
</evidence>
<keyword evidence="2 10" id="KW-0436">Ligase</keyword>
<evidence type="ECO:0000256" key="6">
    <source>
        <dbReference type="ARBA" id="ARBA00023146"/>
    </source>
</evidence>
<dbReference type="InterPro" id="IPR014729">
    <property type="entry name" value="Rossmann-like_a/b/a_fold"/>
</dbReference>
<dbReference type="GO" id="GO:0005524">
    <property type="term" value="F:ATP binding"/>
    <property type="evidence" value="ECO:0007669"/>
    <property type="project" value="UniProtKB-KW"/>
</dbReference>
<evidence type="ECO:0000256" key="9">
    <source>
        <dbReference type="PROSITE-ProRule" id="PRU00182"/>
    </source>
</evidence>
<protein>
    <recommendedName>
        <fullName evidence="1 8">Tyrosine--tRNA ligase</fullName>
        <ecNumber evidence="1 8">6.1.1.1</ecNumber>
    </recommendedName>
</protein>
<dbReference type="Pfam" id="PF00579">
    <property type="entry name" value="tRNA-synt_1b"/>
    <property type="match status" value="1"/>
</dbReference>
<keyword evidence="6 10" id="KW-0030">Aminoacyl-tRNA synthetase</keyword>
<dbReference type="GO" id="GO:0006437">
    <property type="term" value="P:tyrosyl-tRNA aminoacylation"/>
    <property type="evidence" value="ECO:0007669"/>
    <property type="project" value="UniProtKB-UniRule"/>
</dbReference>
<evidence type="ECO:0000313" key="12">
    <source>
        <dbReference type="EMBL" id="OGN23951.1"/>
    </source>
</evidence>
<comment type="catalytic activity">
    <reaction evidence="7">
        <text>tRNA(Tyr) + L-tyrosine + ATP = L-tyrosyl-tRNA(Tyr) + AMP + diphosphate + H(+)</text>
        <dbReference type="Rhea" id="RHEA:10220"/>
        <dbReference type="Rhea" id="RHEA-COMP:9706"/>
        <dbReference type="Rhea" id="RHEA-COMP:9707"/>
        <dbReference type="ChEBI" id="CHEBI:15378"/>
        <dbReference type="ChEBI" id="CHEBI:30616"/>
        <dbReference type="ChEBI" id="CHEBI:33019"/>
        <dbReference type="ChEBI" id="CHEBI:58315"/>
        <dbReference type="ChEBI" id="CHEBI:78442"/>
        <dbReference type="ChEBI" id="CHEBI:78536"/>
        <dbReference type="ChEBI" id="CHEBI:456215"/>
        <dbReference type="EC" id="6.1.1.1"/>
    </reaction>
</comment>
<evidence type="ECO:0000259" key="11">
    <source>
        <dbReference type="Pfam" id="PF01479"/>
    </source>
</evidence>
<name>A0A1F8GF82_9BACT</name>
<dbReference type="CDD" id="cd00165">
    <property type="entry name" value="S4"/>
    <property type="match status" value="1"/>
</dbReference>
<comment type="similarity">
    <text evidence="10">Belongs to the class-I aminoacyl-tRNA synthetase family.</text>
</comment>
<evidence type="ECO:0000256" key="1">
    <source>
        <dbReference type="ARBA" id="ARBA00013160"/>
    </source>
</evidence>
<evidence type="ECO:0000256" key="10">
    <source>
        <dbReference type="RuleBase" id="RU363036"/>
    </source>
</evidence>
<organism evidence="12 13">
    <name type="scientific">Candidatus Yanofskybacteria bacterium RIFCSPLOWO2_01_FULL_43_22</name>
    <dbReference type="NCBI Taxonomy" id="1802695"/>
    <lineage>
        <taxon>Bacteria</taxon>
        <taxon>Candidatus Yanofskyibacteriota</taxon>
    </lineage>
</organism>
<keyword evidence="5 10" id="KW-0648">Protein biosynthesis</keyword>
<dbReference type="SUPFAM" id="SSF55174">
    <property type="entry name" value="Alpha-L RNA-binding motif"/>
    <property type="match status" value="1"/>
</dbReference>
<reference evidence="12 13" key="1">
    <citation type="journal article" date="2016" name="Nat. Commun.">
        <title>Thousands of microbial genomes shed light on interconnected biogeochemical processes in an aquifer system.</title>
        <authorList>
            <person name="Anantharaman K."/>
            <person name="Brown C.T."/>
            <person name="Hug L.A."/>
            <person name="Sharon I."/>
            <person name="Castelle C.J."/>
            <person name="Probst A.J."/>
            <person name="Thomas B.C."/>
            <person name="Singh A."/>
            <person name="Wilkins M.J."/>
            <person name="Karaoz U."/>
            <person name="Brodie E.L."/>
            <person name="Williams K.H."/>
            <person name="Hubbard S.S."/>
            <person name="Banfield J.F."/>
        </authorList>
    </citation>
    <scope>NUCLEOTIDE SEQUENCE [LARGE SCALE GENOMIC DNA]</scope>
</reference>
<keyword evidence="3 10" id="KW-0547">Nucleotide-binding</keyword>
<evidence type="ECO:0000256" key="3">
    <source>
        <dbReference type="ARBA" id="ARBA00022741"/>
    </source>
</evidence>
<dbReference type="Gene3D" id="3.10.290.10">
    <property type="entry name" value="RNA-binding S4 domain"/>
    <property type="match status" value="1"/>
</dbReference>
<dbReference type="InterPro" id="IPR002307">
    <property type="entry name" value="Tyr-tRNA-ligase"/>
</dbReference>
<keyword evidence="4 10" id="KW-0067">ATP-binding</keyword>
<accession>A0A1F8GF82</accession>
<proteinExistence type="inferred from homology"/>
<dbReference type="InterPro" id="IPR024088">
    <property type="entry name" value="Tyr-tRNA-ligase_bac-type"/>
</dbReference>
<dbReference type="InterPro" id="IPR036986">
    <property type="entry name" value="S4_RNA-bd_sf"/>
</dbReference>
<evidence type="ECO:0000256" key="8">
    <source>
        <dbReference type="NCBIfam" id="TIGR00234"/>
    </source>
</evidence>
<dbReference type="EMBL" id="MGKJ01000014">
    <property type="protein sequence ID" value="OGN23951.1"/>
    <property type="molecule type" value="Genomic_DNA"/>
</dbReference>
<dbReference type="GO" id="GO:0003723">
    <property type="term" value="F:RNA binding"/>
    <property type="evidence" value="ECO:0007669"/>
    <property type="project" value="UniProtKB-KW"/>
</dbReference>
<evidence type="ECO:0000256" key="7">
    <source>
        <dbReference type="ARBA" id="ARBA00048248"/>
    </source>
</evidence>
<dbReference type="Gene3D" id="1.10.240.10">
    <property type="entry name" value="Tyrosyl-Transfer RNA Synthetase"/>
    <property type="match status" value="1"/>
</dbReference>
<keyword evidence="9" id="KW-0694">RNA-binding</keyword>
<dbReference type="STRING" id="1802695.A3A13_02595"/>
<dbReference type="InterPro" id="IPR001412">
    <property type="entry name" value="aa-tRNA-synth_I_CS"/>
</dbReference>
<evidence type="ECO:0000256" key="4">
    <source>
        <dbReference type="ARBA" id="ARBA00022840"/>
    </source>
</evidence>
<dbReference type="NCBIfam" id="TIGR00234">
    <property type="entry name" value="tyrS"/>
    <property type="match status" value="2"/>
</dbReference>
<dbReference type="Proteomes" id="UP000178911">
    <property type="component" value="Unassembled WGS sequence"/>
</dbReference>
<dbReference type="InterPro" id="IPR002305">
    <property type="entry name" value="aa-tRNA-synth_Ic"/>
</dbReference>
<sequence>MFGSKTVTDEQKIEELLTRRIEAVFPSKEEAEKRFKEGKELRVYLGIDPTGPHLHLGHTIPLLFLKQLLELGHKPVLLIGDFTARIGDPTGKETARKSLTEKEVKNNMINYLGQVYKILPKGSFEVKYNGSWLSKMSFQDLVELASHVTVQQMLQREMFQRRLWKWKCPNCKKVSHSQIQFGTQEAYDTAMMQDNSTKCSHCGQIVPLEKKAIFSETELRPIGLNEFLYPLMQGYDSVAMKIDGEVGGNDQTFNMLVGRDLEKKLLNKDKLVFATKLLVNAESGKKMSKTEGGLISLSDSPQDMFGKTMKTVPDEMIELVFRLCTEKPTEWIEDKKRSEPYDFKKELASELVRMYYDEKEAVKAWQEWDRVFSRGELPSEMEEVEGGRLVDVVEASGGVSSTQAKRLIDQGAVRINDEVVKEWDRQTNKGDVLQIGPKKFVRVK</sequence>
<dbReference type="Gene3D" id="3.40.50.620">
    <property type="entry name" value="HUPs"/>
    <property type="match status" value="1"/>
</dbReference>
<dbReference type="SUPFAM" id="SSF52374">
    <property type="entry name" value="Nucleotidylyl transferase"/>
    <property type="match status" value="1"/>
</dbReference>
<dbReference type="PROSITE" id="PS50889">
    <property type="entry name" value="S4"/>
    <property type="match status" value="1"/>
</dbReference>
<dbReference type="AlphaFoldDB" id="A0A1F8GF82"/>
<dbReference type="GO" id="GO:0004831">
    <property type="term" value="F:tyrosine-tRNA ligase activity"/>
    <property type="evidence" value="ECO:0007669"/>
    <property type="project" value="UniProtKB-UniRule"/>
</dbReference>
<dbReference type="EC" id="6.1.1.1" evidence="1 8"/>
<dbReference type="GO" id="GO:0005829">
    <property type="term" value="C:cytosol"/>
    <property type="evidence" value="ECO:0007669"/>
    <property type="project" value="TreeGrafter"/>
</dbReference>
<dbReference type="PROSITE" id="PS00178">
    <property type="entry name" value="AA_TRNA_LIGASE_I"/>
    <property type="match status" value="1"/>
</dbReference>